<reference evidence="2" key="1">
    <citation type="journal article" date="2023" name="G3 (Bethesda)">
        <title>A reference genome for the long-term kleptoplast-retaining sea slug Elysia crispata morphotype clarki.</title>
        <authorList>
            <person name="Eastman K.E."/>
            <person name="Pendleton A.L."/>
            <person name="Shaikh M.A."/>
            <person name="Suttiyut T."/>
            <person name="Ogas R."/>
            <person name="Tomko P."/>
            <person name="Gavelis G."/>
            <person name="Widhalm J.R."/>
            <person name="Wisecaver J.H."/>
        </authorList>
    </citation>
    <scope>NUCLEOTIDE SEQUENCE</scope>
    <source>
        <strain evidence="2">ECLA1</strain>
    </source>
</reference>
<dbReference type="AlphaFoldDB" id="A0AAE1B587"/>
<evidence type="ECO:0000313" key="3">
    <source>
        <dbReference type="Proteomes" id="UP001283361"/>
    </source>
</evidence>
<keyword evidence="3" id="KW-1185">Reference proteome</keyword>
<name>A0AAE1B587_9GAST</name>
<accession>A0AAE1B587</accession>
<evidence type="ECO:0000256" key="1">
    <source>
        <dbReference type="SAM" id="MobiDB-lite"/>
    </source>
</evidence>
<sequence>MYYYYGALKEFKDIFDHKEKRKCEESSDIFLQVCVNKKVRRGENNQDSRKSERKPQETQTRCGQKFALHHSPATLFTAPQFPTSELRVWIPVIVQTHQLEMKPRPAQKQTGLLKCTNMYICENF</sequence>
<feature type="compositionally biased region" description="Basic and acidic residues" evidence="1">
    <location>
        <begin position="41"/>
        <end position="56"/>
    </location>
</feature>
<comment type="caution">
    <text evidence="2">The sequence shown here is derived from an EMBL/GenBank/DDBJ whole genome shotgun (WGS) entry which is preliminary data.</text>
</comment>
<dbReference type="Proteomes" id="UP001283361">
    <property type="component" value="Unassembled WGS sequence"/>
</dbReference>
<dbReference type="EMBL" id="JAWDGP010000593">
    <property type="protein sequence ID" value="KAK3799176.1"/>
    <property type="molecule type" value="Genomic_DNA"/>
</dbReference>
<organism evidence="2 3">
    <name type="scientific">Elysia crispata</name>
    <name type="common">lettuce slug</name>
    <dbReference type="NCBI Taxonomy" id="231223"/>
    <lineage>
        <taxon>Eukaryota</taxon>
        <taxon>Metazoa</taxon>
        <taxon>Spiralia</taxon>
        <taxon>Lophotrochozoa</taxon>
        <taxon>Mollusca</taxon>
        <taxon>Gastropoda</taxon>
        <taxon>Heterobranchia</taxon>
        <taxon>Euthyneura</taxon>
        <taxon>Panpulmonata</taxon>
        <taxon>Sacoglossa</taxon>
        <taxon>Placobranchoidea</taxon>
        <taxon>Plakobranchidae</taxon>
        <taxon>Elysia</taxon>
    </lineage>
</organism>
<evidence type="ECO:0000313" key="2">
    <source>
        <dbReference type="EMBL" id="KAK3799176.1"/>
    </source>
</evidence>
<gene>
    <name evidence="2" type="ORF">RRG08_051450</name>
</gene>
<proteinExistence type="predicted"/>
<protein>
    <submittedName>
        <fullName evidence="2">Uncharacterized protein</fullName>
    </submittedName>
</protein>
<feature type="region of interest" description="Disordered" evidence="1">
    <location>
        <begin position="41"/>
        <end position="62"/>
    </location>
</feature>